<proteinExistence type="predicted"/>
<comment type="caution">
    <text evidence="1">The sequence shown here is derived from an EMBL/GenBank/DDBJ whole genome shotgun (WGS) entry which is preliminary data.</text>
</comment>
<gene>
    <name evidence="1" type="ORF">EUGRSUZ_C03749</name>
</gene>
<sequence>MLTFCQKDNAAPNIFADSFFSIDAVVFCFFLNPLLPPSPARNSESRPSSVIRHRQSWSSSLRNQTVNGRRSQQASYDLPGGAASASTDDANAIKSTSLLHRIDLSSSDIRLSVSLLKQACLDSGFFYVINHGIDQDLMEEVIVQSRRFFGLPLREKMKLLRNEKHRGYTPLFDEVLDAANQIKGDYKEGCYVGAEVPEDDPDAKKPHFGPNLWPSEDDVPGLQICKNKDAKPQAWEYVQPLKGCKKFKRVKFRKRTCHCSSMFFILHNFLTEHNNLTTILKTNILSMAIWYIAFIVNLGDMLERWSNWRFSKASYYRLVTSPKLYQNFFSCTLLALVDISSPLVVQEHLLLTLPNYWLSCLGKKVQVKHSC</sequence>
<keyword evidence="2" id="KW-1185">Reference proteome</keyword>
<reference evidence="1 2" key="1">
    <citation type="journal article" date="2014" name="Nature">
        <title>The genome of Eucalyptus grandis.</title>
        <authorList>
            <person name="Myburg A.A."/>
            <person name="Grattapaglia D."/>
            <person name="Tuskan G.A."/>
            <person name="Hellsten U."/>
            <person name="Hayes R.D."/>
            <person name="Grimwood J."/>
            <person name="Jenkins J."/>
            <person name="Lindquist E."/>
            <person name="Tice H."/>
            <person name="Bauer D."/>
            <person name="Goodstein D.M."/>
            <person name="Dubchak I."/>
            <person name="Poliakov A."/>
            <person name="Mizrachi E."/>
            <person name="Kullan A.R."/>
            <person name="Hussey S.G."/>
            <person name="Pinard D."/>
            <person name="van der Merwe K."/>
            <person name="Singh P."/>
            <person name="van Jaarsveld I."/>
            <person name="Silva-Junior O.B."/>
            <person name="Togawa R.C."/>
            <person name="Pappas M.R."/>
            <person name="Faria D.A."/>
            <person name="Sansaloni C.P."/>
            <person name="Petroli C.D."/>
            <person name="Yang X."/>
            <person name="Ranjan P."/>
            <person name="Tschaplinski T.J."/>
            <person name="Ye C.Y."/>
            <person name="Li T."/>
            <person name="Sterck L."/>
            <person name="Vanneste K."/>
            <person name="Murat F."/>
            <person name="Soler M."/>
            <person name="Clemente H.S."/>
            <person name="Saidi N."/>
            <person name="Cassan-Wang H."/>
            <person name="Dunand C."/>
            <person name="Hefer C.A."/>
            <person name="Bornberg-Bauer E."/>
            <person name="Kersting A.R."/>
            <person name="Vining K."/>
            <person name="Amarasinghe V."/>
            <person name="Ranik M."/>
            <person name="Naithani S."/>
            <person name="Elser J."/>
            <person name="Boyd A.E."/>
            <person name="Liston A."/>
            <person name="Spatafora J.W."/>
            <person name="Dharmwardhana P."/>
            <person name="Raja R."/>
            <person name="Sullivan C."/>
            <person name="Romanel E."/>
            <person name="Alves-Ferreira M."/>
            <person name="Kulheim C."/>
            <person name="Foley W."/>
            <person name="Carocha V."/>
            <person name="Paiva J."/>
            <person name="Kudrna D."/>
            <person name="Brommonschenkel S.H."/>
            <person name="Pasquali G."/>
            <person name="Byrne M."/>
            <person name="Rigault P."/>
            <person name="Tibbits J."/>
            <person name="Spokevicius A."/>
            <person name="Jones R.C."/>
            <person name="Steane D.A."/>
            <person name="Vaillancourt R.E."/>
            <person name="Potts B.M."/>
            <person name="Joubert F."/>
            <person name="Barry K."/>
            <person name="Pappas G.J."/>
            <person name="Strauss S.H."/>
            <person name="Jaiswal P."/>
            <person name="Grima-Pettenati J."/>
            <person name="Salse J."/>
            <person name="Van de Peer Y."/>
            <person name="Rokhsar D.S."/>
            <person name="Schmutz J."/>
        </authorList>
    </citation>
    <scope>NUCLEOTIDE SEQUENCE [LARGE SCALE GENOMIC DNA]</scope>
    <source>
        <strain evidence="2">cv. BRASUZ1</strain>
        <tissue evidence="1">Leaf extractions</tissue>
    </source>
</reference>
<name>A0ACC3LLC2_EUCGR</name>
<accession>A0ACC3LLC2</accession>
<protein>
    <submittedName>
        <fullName evidence="1">Uncharacterized protein</fullName>
    </submittedName>
</protein>
<evidence type="ECO:0000313" key="1">
    <source>
        <dbReference type="EMBL" id="KAK3439107.1"/>
    </source>
</evidence>
<dbReference type="EMBL" id="CM064437">
    <property type="protein sequence ID" value="KAK3439107.1"/>
    <property type="molecule type" value="Genomic_DNA"/>
</dbReference>
<evidence type="ECO:0000313" key="2">
    <source>
        <dbReference type="Proteomes" id="UP000030711"/>
    </source>
</evidence>
<organism evidence="1 2">
    <name type="scientific">Eucalyptus grandis</name>
    <name type="common">Flooded gum</name>
    <dbReference type="NCBI Taxonomy" id="71139"/>
    <lineage>
        <taxon>Eukaryota</taxon>
        <taxon>Viridiplantae</taxon>
        <taxon>Streptophyta</taxon>
        <taxon>Embryophyta</taxon>
        <taxon>Tracheophyta</taxon>
        <taxon>Spermatophyta</taxon>
        <taxon>Magnoliopsida</taxon>
        <taxon>eudicotyledons</taxon>
        <taxon>Gunneridae</taxon>
        <taxon>Pentapetalae</taxon>
        <taxon>rosids</taxon>
        <taxon>malvids</taxon>
        <taxon>Myrtales</taxon>
        <taxon>Myrtaceae</taxon>
        <taxon>Myrtoideae</taxon>
        <taxon>Eucalypteae</taxon>
        <taxon>Eucalyptus</taxon>
    </lineage>
</organism>
<dbReference type="Proteomes" id="UP000030711">
    <property type="component" value="Chromosome 3"/>
</dbReference>